<evidence type="ECO:0000313" key="2">
    <source>
        <dbReference type="Proteomes" id="UP001165083"/>
    </source>
</evidence>
<sequence length="251" mass="28158">MVISLSHNSGKISLVPVSGKEARRHQFGICYGPWHQRVTLRAPTNAIYETWWAALENILALPHFVALPIIDAPNHQVKLTPVRPARYNVQHSKLALETVMESVDEDDSTDSVPMLEAGGPSSPTELDILASWRTWGSLECFATPPTIASPAAISIRDDCSDRFSVYSDISEFWSRPSEDEKENEHVVYESKIPVVQKPITLHPQDGDDEEWLDEIALYAFRQKVGASCEPKRRPKRDTSGKLHSLLTYALL</sequence>
<keyword evidence="2" id="KW-1185">Reference proteome</keyword>
<evidence type="ECO:0000313" key="1">
    <source>
        <dbReference type="EMBL" id="GMF30541.1"/>
    </source>
</evidence>
<dbReference type="AlphaFoldDB" id="A0A9W6UC93"/>
<accession>A0A9W6UC93</accession>
<proteinExistence type="predicted"/>
<comment type="caution">
    <text evidence="1">The sequence shown here is derived from an EMBL/GenBank/DDBJ whole genome shotgun (WGS) entry which is preliminary data.</text>
</comment>
<organism evidence="1 2">
    <name type="scientific">Phytophthora lilii</name>
    <dbReference type="NCBI Taxonomy" id="2077276"/>
    <lineage>
        <taxon>Eukaryota</taxon>
        <taxon>Sar</taxon>
        <taxon>Stramenopiles</taxon>
        <taxon>Oomycota</taxon>
        <taxon>Peronosporomycetes</taxon>
        <taxon>Peronosporales</taxon>
        <taxon>Peronosporaceae</taxon>
        <taxon>Phytophthora</taxon>
    </lineage>
</organism>
<gene>
    <name evidence="1" type="ORF">Plil01_001303300</name>
</gene>
<dbReference type="OrthoDB" id="162102at2759"/>
<protein>
    <submittedName>
        <fullName evidence="1">Unnamed protein product</fullName>
    </submittedName>
</protein>
<name>A0A9W6UC93_9STRA</name>
<dbReference type="Proteomes" id="UP001165083">
    <property type="component" value="Unassembled WGS sequence"/>
</dbReference>
<dbReference type="EMBL" id="BSXW01000845">
    <property type="protein sequence ID" value="GMF30541.1"/>
    <property type="molecule type" value="Genomic_DNA"/>
</dbReference>
<reference evidence="1" key="1">
    <citation type="submission" date="2023-04" db="EMBL/GenBank/DDBJ databases">
        <title>Phytophthora lilii NBRC 32176.</title>
        <authorList>
            <person name="Ichikawa N."/>
            <person name="Sato H."/>
            <person name="Tonouchi N."/>
        </authorList>
    </citation>
    <scope>NUCLEOTIDE SEQUENCE</scope>
    <source>
        <strain evidence="1">NBRC 32176</strain>
    </source>
</reference>